<dbReference type="InterPro" id="IPR053842">
    <property type="entry name" value="NikA-like"/>
</dbReference>
<organism evidence="2">
    <name type="scientific">Telmatobacter sp. DSM 110680</name>
    <dbReference type="NCBI Taxonomy" id="3036704"/>
    <lineage>
        <taxon>Bacteria</taxon>
        <taxon>Pseudomonadati</taxon>
        <taxon>Acidobacteriota</taxon>
        <taxon>Terriglobia</taxon>
        <taxon>Terriglobales</taxon>
        <taxon>Acidobacteriaceae</taxon>
        <taxon>Telmatobacter</taxon>
    </lineage>
</organism>
<proteinExistence type="predicted"/>
<reference evidence="2" key="1">
    <citation type="submission" date="2023-03" db="EMBL/GenBank/DDBJ databases">
        <title>Edaphobacter sp.</title>
        <authorList>
            <person name="Huber K.J."/>
            <person name="Papendorf J."/>
            <person name="Pilke C."/>
            <person name="Bunk B."/>
            <person name="Sproeer C."/>
            <person name="Pester M."/>
        </authorList>
    </citation>
    <scope>NUCLEOTIDE SEQUENCE</scope>
    <source>
        <strain evidence="2">DSM 110680</strain>
    </source>
</reference>
<gene>
    <name evidence="2" type="ORF">P8935_06040</name>
</gene>
<evidence type="ECO:0000256" key="1">
    <source>
        <dbReference type="SAM" id="MobiDB-lite"/>
    </source>
</evidence>
<sequence>MSESVQTPTTKSASSFASLLESFTGAAKKTNQLWDDSLLSDDVATITYEQALRSHRRVPPASPLRESESQSAAAIAIPQPRPLSAPRRCKSASITIRLTKEEEAQLHQRAAAAHLSVSAYLRSCIFEAESLRAQVKEALSQMRSTITEEKKVCQKESSEQASSWRSRFLPRWSRDRESA</sequence>
<dbReference type="Pfam" id="PF21983">
    <property type="entry name" value="NikA-like"/>
    <property type="match status" value="1"/>
</dbReference>
<dbReference type="RefSeq" id="WP_348264091.1">
    <property type="nucleotide sequence ID" value="NZ_CP121196.1"/>
</dbReference>
<feature type="region of interest" description="Disordered" evidence="1">
    <location>
        <begin position="54"/>
        <end position="74"/>
    </location>
</feature>
<evidence type="ECO:0000313" key="2">
    <source>
        <dbReference type="EMBL" id="XBH18873.1"/>
    </source>
</evidence>
<protein>
    <recommendedName>
        <fullName evidence="3">Ribbon-helix-helix protein, copG family</fullName>
    </recommendedName>
</protein>
<name>A0AAU7DNK3_9BACT</name>
<accession>A0AAU7DNK3</accession>
<dbReference type="AlphaFoldDB" id="A0AAU7DNK3"/>
<dbReference type="EMBL" id="CP121196">
    <property type="protein sequence ID" value="XBH18873.1"/>
    <property type="molecule type" value="Genomic_DNA"/>
</dbReference>
<evidence type="ECO:0008006" key="3">
    <source>
        <dbReference type="Google" id="ProtNLM"/>
    </source>
</evidence>